<dbReference type="AlphaFoldDB" id="W4P5G3"/>
<protein>
    <submittedName>
        <fullName evidence="1">Uncharacterized protein</fullName>
    </submittedName>
</protein>
<comment type="caution">
    <text evidence="1">The sequence shown here is derived from an EMBL/GenBank/DDBJ whole genome shotgun (WGS) entry which is preliminary data.</text>
</comment>
<evidence type="ECO:0000313" key="2">
    <source>
        <dbReference type="Proteomes" id="UP000018861"/>
    </source>
</evidence>
<name>W4P5G3_9BACE</name>
<dbReference type="Proteomes" id="UP000018861">
    <property type="component" value="Unassembled WGS sequence"/>
</dbReference>
<accession>W4P5G3</accession>
<organism evidence="1 2">
    <name type="scientific">Bacteroides pyogenes JCM 6292</name>
    <dbReference type="NCBI Taxonomy" id="1235809"/>
    <lineage>
        <taxon>Bacteria</taxon>
        <taxon>Pseudomonadati</taxon>
        <taxon>Bacteroidota</taxon>
        <taxon>Bacteroidia</taxon>
        <taxon>Bacteroidales</taxon>
        <taxon>Bacteroidaceae</taxon>
        <taxon>Bacteroides</taxon>
    </lineage>
</organism>
<sequence>MRHSFYTQSSARLHGRLIAERSPPLSEHGRETIQIYAEKAEKRKSLRLIRFRRNSRSPA</sequence>
<gene>
    <name evidence="1" type="ORF">JCM6292_1160</name>
</gene>
<reference evidence="1 2" key="1">
    <citation type="journal article" date="2014" name="Genome Announc.">
        <title>Draft Genome Sequences of Three Strains of Bacteroides pyogenes Isolated from a Cat and Swine.</title>
        <authorList>
            <person name="Sakamoto M."/>
            <person name="Oshima K."/>
            <person name="Suda W."/>
            <person name="Kitamura K."/>
            <person name="Iida T."/>
            <person name="Hattori M."/>
            <person name="Ohkuma M."/>
        </authorList>
    </citation>
    <scope>NUCLEOTIDE SEQUENCE [LARGE SCALE GENOMIC DNA]</scope>
    <source>
        <strain evidence="1 2">JCM 6292</strain>
    </source>
</reference>
<proteinExistence type="predicted"/>
<evidence type="ECO:0000313" key="1">
    <source>
        <dbReference type="EMBL" id="GAE14950.1"/>
    </source>
</evidence>
<dbReference type="EMBL" id="BAIQ01000009">
    <property type="protein sequence ID" value="GAE14950.1"/>
    <property type="molecule type" value="Genomic_DNA"/>
</dbReference>